<organism evidence="1 2">
    <name type="scientific">Candidatus Syntrophosphaera thermopropionivorans</name>
    <dbReference type="NCBI Taxonomy" id="2593015"/>
    <lineage>
        <taxon>Bacteria</taxon>
        <taxon>Pseudomonadati</taxon>
        <taxon>Candidatus Cloacimonadota</taxon>
        <taxon>Candidatus Cloacimonadia</taxon>
        <taxon>Candidatus Cloacimonadales</taxon>
        <taxon>Candidatus Cloacimonadaceae</taxon>
        <taxon>Candidatus Syntrophosphaera</taxon>
    </lineage>
</organism>
<dbReference type="Proteomes" id="UP000294588">
    <property type="component" value="Unassembled WGS sequence"/>
</dbReference>
<protein>
    <submittedName>
        <fullName evidence="1">Uncharacterized protein</fullName>
    </submittedName>
</protein>
<evidence type="ECO:0000313" key="1">
    <source>
        <dbReference type="EMBL" id="TDF73171.1"/>
    </source>
</evidence>
<accession>A0AC61QJC2</accession>
<dbReference type="EMBL" id="SMOG01000008">
    <property type="protein sequence ID" value="TDF73171.1"/>
    <property type="molecule type" value="Genomic_DNA"/>
</dbReference>
<keyword evidence="2" id="KW-1185">Reference proteome</keyword>
<proteinExistence type="predicted"/>
<evidence type="ECO:0000313" key="2">
    <source>
        <dbReference type="Proteomes" id="UP000294588"/>
    </source>
</evidence>
<gene>
    <name evidence="1" type="ORF">E0946_03915</name>
</gene>
<name>A0AC61QJC2_9BACT</name>
<sequence length="250" mass="27197">MKKYMYQISRILAFVAMLVAVSMLSIGNPKNIPFFILLFAAIFALVYYLTKRSEENQRLGKAGTGTKPITQLLTVVLFVALISILGLLRHGILGFIGWFLVIGGIFSLIYLSVRQHQRHFEIITSTPKNTKVTGIILAIISILLPVIVISFTNIVPIAKAALALSIVLSLIGTLAFVVLICLGLYLINIIGNKTSNLILGYLSIILAALLPGIILLFTSATTTACAVIYIIAIITALLAYFAFNQLVTNK</sequence>
<reference evidence="1" key="1">
    <citation type="submission" date="2019-03" db="EMBL/GenBank/DDBJ databases">
        <title>Candidatus Syntrophosphaera thermopropionivorans: a novel player in syntrophic propionate oxidation during anaerobic digestion.</title>
        <authorList>
            <person name="Dyksma S."/>
        </authorList>
    </citation>
    <scope>NUCLEOTIDE SEQUENCE</scope>
    <source>
        <strain evidence="1">W5</strain>
    </source>
</reference>
<comment type="caution">
    <text evidence="1">The sequence shown here is derived from an EMBL/GenBank/DDBJ whole genome shotgun (WGS) entry which is preliminary data.</text>
</comment>